<sequence>MVSPPALPRMPVRWKSKGKGKAKAVPLSKDQLPSELLELIRADEMVGEFEATLSRFQSALQHKLALKITPQMLADLPIPEAHAKLGQVANLIAQNEQHSASINPQLLVDLTARPDLIGAARKAVIQFLESANHGSASSLVHAAGQTAFTVRLRTVVTREARDELIHKGQEMLNQVKREMDRIYQAHDKLIPNTPQGKRHHSEDNLFTAREYLRATIKQHHALATSMWEKKHSELNGP</sequence>
<evidence type="ECO:0000256" key="1">
    <source>
        <dbReference type="ARBA" id="ARBA00020581"/>
    </source>
</evidence>
<evidence type="ECO:0000313" key="4">
    <source>
        <dbReference type="Proteomes" id="UP000272942"/>
    </source>
</evidence>
<evidence type="ECO:0000313" key="5">
    <source>
        <dbReference type="WBParaSite" id="ECPE_0001115301-mRNA-1"/>
    </source>
</evidence>
<dbReference type="OrthoDB" id="6270239at2759"/>
<dbReference type="SUPFAM" id="SSF55194">
    <property type="entry name" value="Ribosome recycling factor, RRF"/>
    <property type="match status" value="1"/>
</dbReference>
<dbReference type="Gene3D" id="1.10.132.20">
    <property type="entry name" value="Ribosome-recycling factor"/>
    <property type="match status" value="1"/>
</dbReference>
<gene>
    <name evidence="3" type="ORF">ECPE_LOCUS11119</name>
</gene>
<evidence type="ECO:0000313" key="3">
    <source>
        <dbReference type="EMBL" id="VDP88084.1"/>
    </source>
</evidence>
<protein>
    <recommendedName>
        <fullName evidence="1">Ribosome-recycling factor, mitochondrial</fullName>
    </recommendedName>
    <alternativeName>
        <fullName evidence="2">Ribosome-releasing factor, mitochondrial</fullName>
    </alternativeName>
</protein>
<dbReference type="InterPro" id="IPR036191">
    <property type="entry name" value="RRF_sf"/>
</dbReference>
<keyword evidence="4" id="KW-1185">Reference proteome</keyword>
<dbReference type="AlphaFoldDB" id="A0A183AVY4"/>
<dbReference type="Gene3D" id="3.30.1360.40">
    <property type="match status" value="1"/>
</dbReference>
<evidence type="ECO:0000256" key="2">
    <source>
        <dbReference type="ARBA" id="ARBA00033107"/>
    </source>
</evidence>
<proteinExistence type="predicted"/>
<reference evidence="3 4" key="2">
    <citation type="submission" date="2018-11" db="EMBL/GenBank/DDBJ databases">
        <authorList>
            <consortium name="Pathogen Informatics"/>
        </authorList>
    </citation>
    <scope>NUCLEOTIDE SEQUENCE [LARGE SCALE GENOMIC DNA]</scope>
    <source>
        <strain evidence="3 4">Egypt</strain>
    </source>
</reference>
<accession>A0A183AVY4</accession>
<dbReference type="WBParaSite" id="ECPE_0001115301-mRNA-1">
    <property type="protein sequence ID" value="ECPE_0001115301-mRNA-1"/>
    <property type="gene ID" value="ECPE_0001115301"/>
</dbReference>
<reference evidence="5" key="1">
    <citation type="submission" date="2016-06" db="UniProtKB">
        <authorList>
            <consortium name="WormBaseParasite"/>
        </authorList>
    </citation>
    <scope>IDENTIFICATION</scope>
</reference>
<name>A0A183AVY4_9TREM</name>
<dbReference type="Proteomes" id="UP000272942">
    <property type="component" value="Unassembled WGS sequence"/>
</dbReference>
<dbReference type="EMBL" id="UZAN01050238">
    <property type="protein sequence ID" value="VDP88084.1"/>
    <property type="molecule type" value="Genomic_DNA"/>
</dbReference>
<organism evidence="5">
    <name type="scientific">Echinostoma caproni</name>
    <dbReference type="NCBI Taxonomy" id="27848"/>
    <lineage>
        <taxon>Eukaryota</taxon>
        <taxon>Metazoa</taxon>
        <taxon>Spiralia</taxon>
        <taxon>Lophotrochozoa</taxon>
        <taxon>Platyhelminthes</taxon>
        <taxon>Trematoda</taxon>
        <taxon>Digenea</taxon>
        <taxon>Plagiorchiida</taxon>
        <taxon>Echinostomata</taxon>
        <taxon>Echinostomatoidea</taxon>
        <taxon>Echinostomatidae</taxon>
        <taxon>Echinostoma</taxon>
    </lineage>
</organism>